<keyword evidence="2" id="KW-1185">Reference proteome</keyword>
<dbReference type="Proteomes" id="UP000785679">
    <property type="component" value="Unassembled WGS sequence"/>
</dbReference>
<gene>
    <name evidence="1" type="ORF">FGO68_gene4393</name>
</gene>
<dbReference type="EMBL" id="RRYP01001763">
    <property type="protein sequence ID" value="TNV85522.1"/>
    <property type="molecule type" value="Genomic_DNA"/>
</dbReference>
<accession>A0A8J8P087</accession>
<comment type="caution">
    <text evidence="1">The sequence shown here is derived from an EMBL/GenBank/DDBJ whole genome shotgun (WGS) entry which is preliminary data.</text>
</comment>
<dbReference type="AlphaFoldDB" id="A0A8J8P087"/>
<reference evidence="1" key="1">
    <citation type="submission" date="2019-06" db="EMBL/GenBank/DDBJ databases">
        <authorList>
            <person name="Zheng W."/>
        </authorList>
    </citation>
    <scope>NUCLEOTIDE SEQUENCE</scope>
    <source>
        <strain evidence="1">QDHG01</strain>
    </source>
</reference>
<evidence type="ECO:0000313" key="2">
    <source>
        <dbReference type="Proteomes" id="UP000785679"/>
    </source>
</evidence>
<protein>
    <submittedName>
        <fullName evidence="1">Uncharacterized protein</fullName>
    </submittedName>
</protein>
<name>A0A8J8P087_HALGN</name>
<organism evidence="1 2">
    <name type="scientific">Halteria grandinella</name>
    <dbReference type="NCBI Taxonomy" id="5974"/>
    <lineage>
        <taxon>Eukaryota</taxon>
        <taxon>Sar</taxon>
        <taxon>Alveolata</taxon>
        <taxon>Ciliophora</taxon>
        <taxon>Intramacronucleata</taxon>
        <taxon>Spirotrichea</taxon>
        <taxon>Stichotrichia</taxon>
        <taxon>Sporadotrichida</taxon>
        <taxon>Halteriidae</taxon>
        <taxon>Halteria</taxon>
    </lineage>
</organism>
<evidence type="ECO:0000313" key="1">
    <source>
        <dbReference type="EMBL" id="TNV85522.1"/>
    </source>
</evidence>
<sequence length="88" mass="10119">MSILLHQPFGEVPEQVSIVLILWLLLKCEVHHLLEVVLKFTRHPIAQKLTGCAHLLLHDDLILFMLGLCFGTLPWQLTPHHINHDVAY</sequence>
<proteinExistence type="predicted"/>